<feature type="transmembrane region" description="Helical" evidence="6">
    <location>
        <begin position="269"/>
        <end position="288"/>
    </location>
</feature>
<comment type="subcellular location">
    <subcellularLocation>
        <location evidence="1">Cell membrane</location>
        <topology evidence="1">Multi-pass membrane protein</topology>
    </subcellularLocation>
</comment>
<dbReference type="Pfam" id="PF07690">
    <property type="entry name" value="MFS_1"/>
    <property type="match status" value="1"/>
</dbReference>
<dbReference type="CDD" id="cd17324">
    <property type="entry name" value="MFS_NepI_like"/>
    <property type="match status" value="1"/>
</dbReference>
<evidence type="ECO:0000256" key="1">
    <source>
        <dbReference type="ARBA" id="ARBA00004651"/>
    </source>
</evidence>
<protein>
    <recommendedName>
        <fullName evidence="7">Major facilitator superfamily (MFS) profile domain-containing protein</fullName>
    </recommendedName>
</protein>
<sequence length="382" mass="40101">MSSQGRTPLLLLTLSIAAVGIQALMLSPLLTDIAAGLGTQAKEIGFAASAYGVGVATAALLAAPQLGRWPKRGAIRIAFALLAVSLFLCAFAWDWRVLAGAQLVAGLASGVIIPATYALTGDIAPPERRSQDLGKVLFGWSIAMVAGVPLAAVLSAFVGWRGTFLIVGLVAAAMPFAGSLLPRGSAQATAERVRYMDVLRLPGAWTGYLATFAYMIAFYQTYTFIGDHVRQTHGAGAWLGGTISLAYGVGFGLGVIFDKWIDRKGPVRMLPLGLALVGVNYLVLPFAAERIVSVALWPFFWGLANHFCMTTLVSYMNTLSPRLRGTIMGLFSFTTYVSLGTAGAVYGPVYQAHGFFAVAFASAATVAVAAVIALKRSLASPA</sequence>
<evidence type="ECO:0000259" key="7">
    <source>
        <dbReference type="PROSITE" id="PS50850"/>
    </source>
</evidence>
<dbReference type="InterPro" id="IPR020846">
    <property type="entry name" value="MFS_dom"/>
</dbReference>
<organism evidence="8 9">
    <name type="scientific">Aestuariivirga litoralis</name>
    <dbReference type="NCBI Taxonomy" id="2650924"/>
    <lineage>
        <taxon>Bacteria</taxon>
        <taxon>Pseudomonadati</taxon>
        <taxon>Pseudomonadota</taxon>
        <taxon>Alphaproteobacteria</taxon>
        <taxon>Hyphomicrobiales</taxon>
        <taxon>Aestuariivirgaceae</taxon>
        <taxon>Aestuariivirga</taxon>
    </lineage>
</organism>
<evidence type="ECO:0000256" key="2">
    <source>
        <dbReference type="ARBA" id="ARBA00022475"/>
    </source>
</evidence>
<dbReference type="RefSeq" id="WP_111199960.1">
    <property type="nucleotide sequence ID" value="NZ_QKVK01000010.1"/>
</dbReference>
<feature type="transmembrane region" description="Helical" evidence="6">
    <location>
        <begin position="203"/>
        <end position="225"/>
    </location>
</feature>
<dbReference type="AlphaFoldDB" id="A0A2W2ASF9"/>
<name>A0A2W2ASF9_9HYPH</name>
<feature type="transmembrane region" description="Helical" evidence="6">
    <location>
        <begin position="136"/>
        <end position="158"/>
    </location>
</feature>
<feature type="transmembrane region" description="Helical" evidence="6">
    <location>
        <begin position="99"/>
        <end position="124"/>
    </location>
</feature>
<dbReference type="EMBL" id="QKVK01000010">
    <property type="protein sequence ID" value="PZF75440.1"/>
    <property type="molecule type" value="Genomic_DNA"/>
</dbReference>
<evidence type="ECO:0000256" key="5">
    <source>
        <dbReference type="ARBA" id="ARBA00023136"/>
    </source>
</evidence>
<dbReference type="GO" id="GO:0005886">
    <property type="term" value="C:plasma membrane"/>
    <property type="evidence" value="ECO:0007669"/>
    <property type="project" value="UniProtKB-SubCell"/>
</dbReference>
<keyword evidence="3 6" id="KW-0812">Transmembrane</keyword>
<feature type="transmembrane region" description="Helical" evidence="6">
    <location>
        <begin position="44"/>
        <end position="63"/>
    </location>
</feature>
<feature type="transmembrane region" description="Helical" evidence="6">
    <location>
        <begin position="75"/>
        <end position="93"/>
    </location>
</feature>
<dbReference type="GO" id="GO:0022857">
    <property type="term" value="F:transmembrane transporter activity"/>
    <property type="evidence" value="ECO:0007669"/>
    <property type="project" value="InterPro"/>
</dbReference>
<keyword evidence="2" id="KW-1003">Cell membrane</keyword>
<feature type="domain" description="Major facilitator superfamily (MFS) profile" evidence="7">
    <location>
        <begin position="8"/>
        <end position="377"/>
    </location>
</feature>
<dbReference type="PROSITE" id="PS50850">
    <property type="entry name" value="MFS"/>
    <property type="match status" value="1"/>
</dbReference>
<keyword evidence="9" id="KW-1185">Reference proteome</keyword>
<evidence type="ECO:0000256" key="6">
    <source>
        <dbReference type="SAM" id="Phobius"/>
    </source>
</evidence>
<evidence type="ECO:0000313" key="8">
    <source>
        <dbReference type="EMBL" id="PZF75440.1"/>
    </source>
</evidence>
<dbReference type="InterPro" id="IPR011701">
    <property type="entry name" value="MFS"/>
</dbReference>
<feature type="transmembrane region" description="Helical" evidence="6">
    <location>
        <begin position="352"/>
        <end position="374"/>
    </location>
</feature>
<dbReference type="PANTHER" id="PTHR43124">
    <property type="entry name" value="PURINE EFFLUX PUMP PBUE"/>
    <property type="match status" value="1"/>
</dbReference>
<reference evidence="9" key="1">
    <citation type="submission" date="2018-06" db="EMBL/GenBank/DDBJ databases">
        <title>Aestuariibacter litoralis strain KCTC 52945T.</title>
        <authorList>
            <person name="Li X."/>
            <person name="Salam N."/>
            <person name="Li J.-L."/>
            <person name="Chen Y.-M."/>
            <person name="Yang Z.-W."/>
            <person name="Zhang L.-Y."/>
            <person name="Han M.-X."/>
            <person name="Xiao M."/>
            <person name="Li W.-J."/>
        </authorList>
    </citation>
    <scope>NUCLEOTIDE SEQUENCE [LARGE SCALE GENOMIC DNA]</scope>
    <source>
        <strain evidence="9">KCTC 52945</strain>
    </source>
</reference>
<keyword evidence="5 6" id="KW-0472">Membrane</keyword>
<gene>
    <name evidence="8" type="ORF">DK847_18150</name>
</gene>
<proteinExistence type="predicted"/>
<dbReference type="InterPro" id="IPR050189">
    <property type="entry name" value="MFS_Efflux_Transporters"/>
</dbReference>
<dbReference type="InterPro" id="IPR036259">
    <property type="entry name" value="MFS_trans_sf"/>
</dbReference>
<evidence type="ECO:0000256" key="3">
    <source>
        <dbReference type="ARBA" id="ARBA00022692"/>
    </source>
</evidence>
<dbReference type="Proteomes" id="UP000248795">
    <property type="component" value="Unassembled WGS sequence"/>
</dbReference>
<dbReference type="Gene3D" id="1.20.1250.20">
    <property type="entry name" value="MFS general substrate transporter like domains"/>
    <property type="match status" value="1"/>
</dbReference>
<dbReference type="SUPFAM" id="SSF103473">
    <property type="entry name" value="MFS general substrate transporter"/>
    <property type="match status" value="1"/>
</dbReference>
<feature type="transmembrane region" description="Helical" evidence="6">
    <location>
        <begin position="294"/>
        <end position="315"/>
    </location>
</feature>
<comment type="caution">
    <text evidence="8">The sequence shown here is derived from an EMBL/GenBank/DDBJ whole genome shotgun (WGS) entry which is preliminary data.</text>
</comment>
<evidence type="ECO:0000256" key="4">
    <source>
        <dbReference type="ARBA" id="ARBA00022989"/>
    </source>
</evidence>
<dbReference type="PANTHER" id="PTHR43124:SF10">
    <property type="entry name" value="PURINE EFFLUX PUMP PBUE"/>
    <property type="match status" value="1"/>
</dbReference>
<accession>A0A2W2ASF9</accession>
<feature type="transmembrane region" description="Helical" evidence="6">
    <location>
        <begin position="164"/>
        <end position="182"/>
    </location>
</feature>
<feature type="transmembrane region" description="Helical" evidence="6">
    <location>
        <begin position="327"/>
        <end position="346"/>
    </location>
</feature>
<feature type="transmembrane region" description="Helical" evidence="6">
    <location>
        <begin position="237"/>
        <end position="257"/>
    </location>
</feature>
<keyword evidence="4 6" id="KW-1133">Transmembrane helix</keyword>
<evidence type="ECO:0000313" key="9">
    <source>
        <dbReference type="Proteomes" id="UP000248795"/>
    </source>
</evidence>